<feature type="domain" description="LysM" evidence="3">
    <location>
        <begin position="207"/>
        <end position="251"/>
    </location>
</feature>
<dbReference type="EMBL" id="JAPZBU010000006">
    <property type="protein sequence ID" value="KAJ5397105.1"/>
    <property type="molecule type" value="Genomic_DNA"/>
</dbReference>
<dbReference type="AlphaFoldDB" id="A0A9W9W1Y7"/>
<dbReference type="InterPro" id="IPR053214">
    <property type="entry name" value="LysM12-like"/>
</dbReference>
<reference evidence="4" key="1">
    <citation type="submission" date="2022-12" db="EMBL/GenBank/DDBJ databases">
        <authorList>
            <person name="Petersen C."/>
        </authorList>
    </citation>
    <scope>NUCLEOTIDE SEQUENCE</scope>
    <source>
        <strain evidence="4">IBT 29677</strain>
    </source>
</reference>
<sequence>MDFAIFTDVDDSNLSKTIRACKASDISLNGKTDANTIGLTSGIKATLHAAWNSASSEGLNITSAFQAAERMKAFYDISHSYQPSLFASYLDTVVAVHTGPGVDRDFMAKALLEELINYLQESGSEETLILQICHKDYTLGVLVGTGHSRLGTVQQAMQHWINGTCVSGYENSARVKSMTLVAPVTSGLLSLSNSTKASQLKSRGGCTTIQVQPNDLCGSLATKCGISLNDFYKYNPGKASAIIFNWARKYVAALGVCLCLVRIQTVLALPTRFMLRTHVL</sequence>
<dbReference type="PROSITE" id="PS51782">
    <property type="entry name" value="LYSM"/>
    <property type="match status" value="1"/>
</dbReference>
<proteinExistence type="predicted"/>
<keyword evidence="2" id="KW-0843">Virulence</keyword>
<dbReference type="InterPro" id="IPR036779">
    <property type="entry name" value="LysM_dom_sf"/>
</dbReference>
<reference evidence="4" key="2">
    <citation type="journal article" date="2023" name="IMA Fungus">
        <title>Comparative genomic study of the Penicillium genus elucidates a diverse pangenome and 15 lateral gene transfer events.</title>
        <authorList>
            <person name="Petersen C."/>
            <person name="Sorensen T."/>
            <person name="Nielsen M.R."/>
            <person name="Sondergaard T.E."/>
            <person name="Sorensen J.L."/>
            <person name="Fitzpatrick D.A."/>
            <person name="Frisvad J.C."/>
            <person name="Nielsen K.L."/>
        </authorList>
    </citation>
    <scope>NUCLEOTIDE SEQUENCE</scope>
    <source>
        <strain evidence="4">IBT 29677</strain>
    </source>
</reference>
<name>A0A9W9W1Y7_9EURO</name>
<evidence type="ECO:0000313" key="4">
    <source>
        <dbReference type="EMBL" id="KAJ5397105.1"/>
    </source>
</evidence>
<evidence type="ECO:0000256" key="1">
    <source>
        <dbReference type="ARBA" id="ARBA00022669"/>
    </source>
</evidence>
<dbReference type="GO" id="GO:0008061">
    <property type="term" value="F:chitin binding"/>
    <property type="evidence" value="ECO:0007669"/>
    <property type="project" value="UniProtKB-KW"/>
</dbReference>
<dbReference type="PANTHER" id="PTHR47700">
    <property type="entry name" value="V CHITINASE, PUTATIVE (AFU_ORTHOLOGUE AFUA_6G13720)-RELATED"/>
    <property type="match status" value="1"/>
</dbReference>
<organism evidence="4 5">
    <name type="scientific">Penicillium cosmopolitanum</name>
    <dbReference type="NCBI Taxonomy" id="1131564"/>
    <lineage>
        <taxon>Eukaryota</taxon>
        <taxon>Fungi</taxon>
        <taxon>Dikarya</taxon>
        <taxon>Ascomycota</taxon>
        <taxon>Pezizomycotina</taxon>
        <taxon>Eurotiomycetes</taxon>
        <taxon>Eurotiomycetidae</taxon>
        <taxon>Eurotiales</taxon>
        <taxon>Aspergillaceae</taxon>
        <taxon>Penicillium</taxon>
    </lineage>
</organism>
<comment type="caution">
    <text evidence="4">The sequence shown here is derived from an EMBL/GenBank/DDBJ whole genome shotgun (WGS) entry which is preliminary data.</text>
</comment>
<keyword evidence="5" id="KW-1185">Reference proteome</keyword>
<protein>
    <recommendedName>
        <fullName evidence="3">LysM domain-containing protein</fullName>
    </recommendedName>
</protein>
<dbReference type="Gene3D" id="3.10.350.10">
    <property type="entry name" value="LysM domain"/>
    <property type="match status" value="1"/>
</dbReference>
<accession>A0A9W9W1Y7</accession>
<dbReference type="PANTHER" id="PTHR47700:SF2">
    <property type="entry name" value="CHITINASE"/>
    <property type="match status" value="1"/>
</dbReference>
<dbReference type="CDD" id="cd00118">
    <property type="entry name" value="LysM"/>
    <property type="match status" value="1"/>
</dbReference>
<dbReference type="GeneID" id="81368835"/>
<dbReference type="Proteomes" id="UP001147747">
    <property type="component" value="Unassembled WGS sequence"/>
</dbReference>
<evidence type="ECO:0000313" key="5">
    <source>
        <dbReference type="Proteomes" id="UP001147747"/>
    </source>
</evidence>
<evidence type="ECO:0000259" key="3">
    <source>
        <dbReference type="PROSITE" id="PS51782"/>
    </source>
</evidence>
<dbReference type="OrthoDB" id="4352447at2759"/>
<dbReference type="RefSeq" id="XP_056489157.1">
    <property type="nucleotide sequence ID" value="XM_056629855.1"/>
</dbReference>
<gene>
    <name evidence="4" type="ORF">N7509_005218</name>
</gene>
<keyword evidence="1" id="KW-0147">Chitin-binding</keyword>
<evidence type="ECO:0000256" key="2">
    <source>
        <dbReference type="ARBA" id="ARBA00023026"/>
    </source>
</evidence>
<dbReference type="InterPro" id="IPR018392">
    <property type="entry name" value="LysM"/>
</dbReference>